<proteinExistence type="inferred from homology"/>
<keyword evidence="4" id="KW-0472">Membrane</keyword>
<name>A0A2N9YA14_9GAMM</name>
<dbReference type="GO" id="GO:0009279">
    <property type="term" value="C:cell outer membrane"/>
    <property type="evidence" value="ECO:0007669"/>
    <property type="project" value="UniProtKB-SubCell"/>
</dbReference>
<evidence type="ECO:0000256" key="2">
    <source>
        <dbReference type="ARBA" id="ARBA00005722"/>
    </source>
</evidence>
<dbReference type="GO" id="GO:0009252">
    <property type="term" value="P:peptidoglycan biosynthetic process"/>
    <property type="evidence" value="ECO:0007669"/>
    <property type="project" value="TreeGrafter"/>
</dbReference>
<protein>
    <recommendedName>
        <fullName evidence="9">MipA/OmpV family protein</fullName>
    </recommendedName>
</protein>
<evidence type="ECO:0000313" key="8">
    <source>
        <dbReference type="Proteomes" id="UP000234271"/>
    </source>
</evidence>
<keyword evidence="5" id="KW-0998">Cell outer membrane</keyword>
<dbReference type="Pfam" id="PF06629">
    <property type="entry name" value="MipA"/>
    <property type="match status" value="1"/>
</dbReference>
<dbReference type="AlphaFoldDB" id="A0A2N9YA14"/>
<comment type="subcellular location">
    <subcellularLocation>
        <location evidence="1">Cell outer membrane</location>
    </subcellularLocation>
</comment>
<comment type="similarity">
    <text evidence="2">Belongs to the MipA/OmpV family.</text>
</comment>
<dbReference type="EMBL" id="CP018889">
    <property type="protein sequence ID" value="AUI67288.1"/>
    <property type="molecule type" value="Genomic_DNA"/>
</dbReference>
<gene>
    <name evidence="7" type="ORF">BLE401_00310</name>
</gene>
<dbReference type="InterPro" id="IPR010583">
    <property type="entry name" value="MipA"/>
</dbReference>
<evidence type="ECO:0000256" key="3">
    <source>
        <dbReference type="ARBA" id="ARBA00022729"/>
    </source>
</evidence>
<evidence type="ECO:0000313" key="7">
    <source>
        <dbReference type="EMBL" id="AUI67288.1"/>
    </source>
</evidence>
<organism evidence="7 8">
    <name type="scientific">Beggiatoa leptomitoformis</name>
    <dbReference type="NCBI Taxonomy" id="288004"/>
    <lineage>
        <taxon>Bacteria</taxon>
        <taxon>Pseudomonadati</taxon>
        <taxon>Pseudomonadota</taxon>
        <taxon>Gammaproteobacteria</taxon>
        <taxon>Thiotrichales</taxon>
        <taxon>Thiotrichaceae</taxon>
        <taxon>Beggiatoa</taxon>
    </lineage>
</organism>
<sequence length="255" mass="27895">MIRHKILGLCGFLLLLNPVYAASPTGTGWKGSIGLGVLWKAEPYKETDDTVLPIPLINLKYERFYIQGLTTGYKLIDDLQGSVDLIAKPRLEGYDAGDSDYLAGMEDRDKSLDMGLAVNMQFGRIILNTTAVSDVLGKSNGQELSAKIGYNLVFGGVGQSVLRLTPTVGVMWLSADMVDYYYGVRAEEARLDRPSYVGESSFNLTAGLSANYFFMANSGITAGINYELLGSEIADSPLLEKDYTVSIFAGYAWRF</sequence>
<evidence type="ECO:0008006" key="9">
    <source>
        <dbReference type="Google" id="ProtNLM"/>
    </source>
</evidence>
<feature type="signal peptide" evidence="6">
    <location>
        <begin position="1"/>
        <end position="21"/>
    </location>
</feature>
<keyword evidence="8" id="KW-1185">Reference proteome</keyword>
<dbReference type="PANTHER" id="PTHR38776:SF1">
    <property type="entry name" value="MLTA-INTERACTING PROTEIN-RELATED"/>
    <property type="match status" value="1"/>
</dbReference>
<accession>A0A2N9YA14</accession>
<evidence type="ECO:0000256" key="6">
    <source>
        <dbReference type="SAM" id="SignalP"/>
    </source>
</evidence>
<evidence type="ECO:0000256" key="4">
    <source>
        <dbReference type="ARBA" id="ARBA00023136"/>
    </source>
</evidence>
<evidence type="ECO:0000256" key="5">
    <source>
        <dbReference type="ARBA" id="ARBA00023237"/>
    </source>
</evidence>
<dbReference type="PANTHER" id="PTHR38776">
    <property type="entry name" value="MLTA-INTERACTING PROTEIN-RELATED"/>
    <property type="match status" value="1"/>
</dbReference>
<dbReference type="RefSeq" id="WP_062150265.1">
    <property type="nucleotide sequence ID" value="NZ_CP012373.2"/>
</dbReference>
<dbReference type="Proteomes" id="UP000234271">
    <property type="component" value="Chromosome"/>
</dbReference>
<evidence type="ECO:0000256" key="1">
    <source>
        <dbReference type="ARBA" id="ARBA00004442"/>
    </source>
</evidence>
<dbReference type="OrthoDB" id="8562138at2"/>
<keyword evidence="3 6" id="KW-0732">Signal</keyword>
<feature type="chain" id="PRO_5014660500" description="MipA/OmpV family protein" evidence="6">
    <location>
        <begin position="22"/>
        <end position="255"/>
    </location>
</feature>
<reference evidence="8" key="1">
    <citation type="submission" date="2016-12" db="EMBL/GenBank/DDBJ databases">
        <title>Complete Genome Sequence of Beggiatoa leptomitiformis D-401.</title>
        <authorList>
            <person name="Fomenkov A."/>
            <person name="Vincze T."/>
            <person name="Grabovich M."/>
            <person name="Anton B.P."/>
            <person name="Dubinina G."/>
            <person name="Orlova M."/>
            <person name="Belousova E."/>
            <person name="Roberts R.J."/>
        </authorList>
    </citation>
    <scope>NUCLEOTIDE SEQUENCE [LARGE SCALE GENOMIC DNA]</scope>
    <source>
        <strain evidence="8">D-401</strain>
    </source>
</reference>